<dbReference type="EMBL" id="QMFB01000034">
    <property type="protein sequence ID" value="RAV12202.1"/>
    <property type="molecule type" value="Genomic_DNA"/>
</dbReference>
<proteinExistence type="predicted"/>
<dbReference type="AlphaFoldDB" id="A0A329LY88"/>
<keyword evidence="2" id="KW-0808">Transferase</keyword>
<accession>A0A329LY88</accession>
<dbReference type="InterPro" id="IPR000182">
    <property type="entry name" value="GNAT_dom"/>
</dbReference>
<dbReference type="PROSITE" id="PS51186">
    <property type="entry name" value="GNAT"/>
    <property type="match status" value="1"/>
</dbReference>
<dbReference type="Gene3D" id="3.40.630.30">
    <property type="match status" value="1"/>
</dbReference>
<evidence type="ECO:0000313" key="2">
    <source>
        <dbReference type="EMBL" id="RAV12202.1"/>
    </source>
</evidence>
<dbReference type="GO" id="GO:0016747">
    <property type="term" value="F:acyltransferase activity, transferring groups other than amino-acyl groups"/>
    <property type="evidence" value="ECO:0007669"/>
    <property type="project" value="InterPro"/>
</dbReference>
<dbReference type="RefSeq" id="WP_113035751.1">
    <property type="nucleotide sequence ID" value="NZ_QMFB01000034.1"/>
</dbReference>
<protein>
    <submittedName>
        <fullName evidence="2">N-acetyltransferase</fullName>
    </submittedName>
</protein>
<dbReference type="SUPFAM" id="SSF55729">
    <property type="entry name" value="Acyl-CoA N-acyltransferases (Nat)"/>
    <property type="match status" value="1"/>
</dbReference>
<evidence type="ECO:0000259" key="1">
    <source>
        <dbReference type="PROSITE" id="PS51186"/>
    </source>
</evidence>
<gene>
    <name evidence="2" type="ORF">DQG23_35375</name>
</gene>
<evidence type="ECO:0000313" key="3">
    <source>
        <dbReference type="Proteomes" id="UP000250369"/>
    </source>
</evidence>
<organism evidence="2 3">
    <name type="scientific">Paenibacillus contaminans</name>
    <dbReference type="NCBI Taxonomy" id="450362"/>
    <lineage>
        <taxon>Bacteria</taxon>
        <taxon>Bacillati</taxon>
        <taxon>Bacillota</taxon>
        <taxon>Bacilli</taxon>
        <taxon>Bacillales</taxon>
        <taxon>Paenibacillaceae</taxon>
        <taxon>Paenibacillus</taxon>
    </lineage>
</organism>
<feature type="domain" description="N-acetyltransferase" evidence="1">
    <location>
        <begin position="1"/>
        <end position="141"/>
    </location>
</feature>
<comment type="caution">
    <text evidence="2">The sequence shown here is derived from an EMBL/GenBank/DDBJ whole genome shotgun (WGS) entry which is preliminary data.</text>
</comment>
<dbReference type="Proteomes" id="UP000250369">
    <property type="component" value="Unassembled WGS sequence"/>
</dbReference>
<reference evidence="2 3" key="1">
    <citation type="journal article" date="2009" name="Int. J. Syst. Evol. Microbiol.">
        <title>Paenibacillus contaminans sp. nov., isolated from a contaminated laboratory plate.</title>
        <authorList>
            <person name="Chou J.H."/>
            <person name="Lee J.H."/>
            <person name="Lin M.C."/>
            <person name="Chang P.S."/>
            <person name="Arun A.B."/>
            <person name="Young C.C."/>
            <person name="Chen W.M."/>
        </authorList>
    </citation>
    <scope>NUCLEOTIDE SEQUENCE [LARGE SCALE GENOMIC DNA]</scope>
    <source>
        <strain evidence="2 3">CKOBP-6</strain>
    </source>
</reference>
<dbReference type="CDD" id="cd04301">
    <property type="entry name" value="NAT_SF"/>
    <property type="match status" value="1"/>
</dbReference>
<sequence>MFIDLKSKLEEPAVQELLASAIFPDPDKIEKAVNAYRQEENLQITGYENEGALVGIVGFRLDEDRIMEIRHIAVIPEERGKGYGRGIVLELLLQQNPVKIVAETDEDAVDFYRSIGFMIESLGEKYPGVERFACTYVTEPEED</sequence>
<dbReference type="Pfam" id="PF00583">
    <property type="entry name" value="Acetyltransf_1"/>
    <property type="match status" value="1"/>
</dbReference>
<dbReference type="InterPro" id="IPR016181">
    <property type="entry name" value="Acyl_CoA_acyltransferase"/>
</dbReference>
<keyword evidence="3" id="KW-1185">Reference proteome</keyword>
<dbReference type="OrthoDB" id="45853at2"/>
<name>A0A329LY88_9BACL</name>